<feature type="compositionally biased region" description="Acidic residues" evidence="1">
    <location>
        <begin position="1410"/>
        <end position="1430"/>
    </location>
</feature>
<feature type="compositionally biased region" description="Low complexity" evidence="1">
    <location>
        <begin position="671"/>
        <end position="690"/>
    </location>
</feature>
<feature type="region of interest" description="Disordered" evidence="1">
    <location>
        <begin position="26"/>
        <end position="92"/>
    </location>
</feature>
<protein>
    <submittedName>
        <fullName evidence="2">Uncharacterized protein</fullName>
    </submittedName>
</protein>
<name>A0A0K6SBH6_9ALVE</name>
<feature type="compositionally biased region" description="Low complexity" evidence="1">
    <location>
        <begin position="1835"/>
        <end position="1845"/>
    </location>
</feature>
<feature type="compositionally biased region" description="Basic and acidic residues" evidence="1">
    <location>
        <begin position="1097"/>
        <end position="1108"/>
    </location>
</feature>
<feature type="compositionally biased region" description="Basic and acidic residues" evidence="1">
    <location>
        <begin position="2425"/>
        <end position="2436"/>
    </location>
</feature>
<evidence type="ECO:0000313" key="2">
    <source>
        <dbReference type="EMBL" id="CUC10920.1"/>
    </source>
</evidence>
<feature type="region of interest" description="Disordered" evidence="1">
    <location>
        <begin position="664"/>
        <end position="690"/>
    </location>
</feature>
<feature type="compositionally biased region" description="Polar residues" evidence="1">
    <location>
        <begin position="452"/>
        <end position="463"/>
    </location>
</feature>
<feature type="compositionally biased region" description="Low complexity" evidence="1">
    <location>
        <begin position="417"/>
        <end position="429"/>
    </location>
</feature>
<feature type="region of interest" description="Disordered" evidence="1">
    <location>
        <begin position="2411"/>
        <end position="2436"/>
    </location>
</feature>
<feature type="compositionally biased region" description="Polar residues" evidence="1">
    <location>
        <begin position="1147"/>
        <end position="1157"/>
    </location>
</feature>
<feature type="region of interest" description="Disordered" evidence="1">
    <location>
        <begin position="869"/>
        <end position="980"/>
    </location>
</feature>
<feature type="compositionally biased region" description="Low complexity" evidence="1">
    <location>
        <begin position="212"/>
        <end position="221"/>
    </location>
</feature>
<sequence>MLVSVHPSGEPRESMLASTRVSFAASEHSVALGGRPSLARGPRGAAASHFDTRSKGSPSIPDLTPVSPAGASEWGSMADAGGAPQTTQRRSKIRTGIKLAGLTAFHKFRELHRRQKKKRTLFRVRGELTIKQADSYLDFESLLLLRKMLQRFHRVETGGGANTNTNTGTSAANLGGPHPAFQRAGTSTRKFLLQSAAQSYHPLPDRHSRHNASIASQATSPAAPPTPAASRKTQLVPLDLELFLQLPQIAATLRSKATEQSATVTTKIPEVPATATAVPGARDGPRRKSLTHAADFAGLLSMRGAAKAPLSMDGGDERLLPSSLGRSSPRAVDLLRFPRMAFCIVHKPAGMELSEKKAKDGDKGAMVTAGDQQKKIRQRPSLFLYISVPAVELKLSAAWVRFFILVSTKLGRPDSRAAAAANAKNSSSNTPLLSQRTPLDRQRGDSKRDSGFLSQKSGVSSQGLVPAEGGASGGELLEVTVVGTCSSIKFHFAIATGGSRNGAFDLDMEKPLRLSFTSGKHISSSESISMATGGNDMPESGPTRAVRALQGSFFLCLRGIRAAIHYGDSLLFRASLGRESRKDGGEREETIVWEDEKGKDSKGVSGLRFFCGSALGISPDDPLAKHLTVLLQMSEFTIDQLSARKLGDLLLCLVALEDIGQQVGGAGGGSSQPASAQKQPDAQAKQQPGAGLAVTSLTQTPLPLAQSDVHLLNESVWQGAPTPPQHAAAHDSNWSILGGENVATALQRRQKPVVFLYAEARRLAVRLVLDAASALYPHDLVFKVRKVEFDVYDPGRSPVGTRQDRLEVYSRILDCALEAPGRLGAGRDQTPSCDLSAVIQLDSLCGACTVQPDCDWKITMERNLRQSKAFRQLTTRRRPSSSDSDRGSLDNEGEDAGGGQQEDPETDDEVDSLADSDSTGIDTSEAEAETPRSAGDHSPATSFESAQGTLMPSQRTPKSGRKRRSWTSQNSRTLTRRASEMNMKIAKAMLPAMRWETKLNGLRVWAFHREDGEHKPLMDFGLKAVVLDCWEMPFLPVLLRKTGGESESGSDYSSYSGTHSSITDKSYSSGRSSRESGSGSSASVLSASSALEDSLSQEDRGAGPKRSESGTSKSGLQSARGRGGSETSNSSSASASGTEGEDLGWQTGPQRGFSNTSGLEPLNALGEGEEGENATVAVPTDGEGPNGDGEDGSRGDEGRLTTLQGSRALSRSSGGRGSANPTVSAAPSGSESPKPSSGGDGSSQTGANSTDKEGGDGAASSGTPSEGDGGKDSGESAGSSSSSSSSSRDSWLFHQSGRVGGFGHEGPSFPGGRRLGDQKDGLSVVNGLCPLHTPSQTHGSLRIDSPHLWLKPQALYYGVMSFTQTAQFITALEETAFVDAVQNSKEQKEREAKEGESGSREVEGINWDGDTSDENSSDSEGDQMSDDDAGQGEGPSAGEETQGGNGDKLLPSQKRHIGQGLTDYNENGGRGSLEHGGPGQGLVPWQACSLSSRRVKGQILLQIFDLSVFVHSSTEAKTDPRFVHSAFSLGEAELVLKTDPQRDPAWEERAFRARLIEEAPWWTLGLTENQNSRRADKEGSQQQQHPSPAAAVQFGRRKSIWFSTLGAADRSFSEIIQKSDRPTEDDFSPVSVDIFPLTLRQGRHSVSAVLKKSQNLIMSTDSEGGDANEELRLQIPPRLPHQMRHIEFVVRGCQLSKLPVPLSSIGSLHNARSLTKKTSHIELADILAEIQRHQRGQVTVPVPVKTAADSSVGAAVVEPGGEEAPAPTSAFSVPEDPFSAAASAAAAVCKSHNVLLIPVVSVELRAKETFRVKPKTVDKDSMGNRPNDRRASVSTALGTTTLTATDPGSASIGTSPHFPADSSGSRGASTQLLSLPEQAAVGGGGASLTPASLSTGISAGSPMHPSPSMLPSPGMKGHGGESNGMELSAAKGRDHDSSPGIQIGSSSLSSGLCLWSIIESGVEARLAEWNAKRTKTEREKERGVNSLSSERGGDRGRGAGRSKQGSSGRSQGKEVSEGGGRDKKGGQGGSLVHTQSGGGPSGSSSASSGLLGLSDLESTKVGSHSHLLASTPVDFLPFVPLEVHSKTVYKFISDFEKQHIAVSADIQMYTDLKALVDNLSQSITDAFARTAPQPPQSDKRTASVASPGAIPAMGHIGSPGAASWELTPNLTLNHLPIATLGPGSIDVSGHSNIPETLALSPAASSTLSPLATLKQKMETLSPADRRRFRERLLHVVSDRDHLWRLSAQLARPLDARIPLSLLFPPLYAPVQPSRALPLPRRPILDQFHHILMIEFERVSAISPAAGGQDMGDLTYERILCQALNAIGETLGVGRPRAQRAASLKRKAKTIQLAPTLARLETWTPSLQKVLSWLGIQERAVPESILDAVGGPLEDLKGGGFGLKENSVEQLGGKEEGWMGEMTGKGNEDRLKWAERR</sequence>
<feature type="compositionally biased region" description="Polar residues" evidence="1">
    <location>
        <begin position="939"/>
        <end position="957"/>
    </location>
</feature>
<feature type="compositionally biased region" description="Low complexity" evidence="1">
    <location>
        <begin position="2001"/>
        <end position="2010"/>
    </location>
</feature>
<feature type="region of interest" description="Disordered" evidence="1">
    <location>
        <begin position="1973"/>
        <end position="2050"/>
    </location>
</feature>
<feature type="region of interest" description="Disordered" evidence="1">
    <location>
        <begin position="1892"/>
        <end position="1943"/>
    </location>
</feature>
<reference evidence="2" key="1">
    <citation type="submission" date="2014-11" db="EMBL/GenBank/DDBJ databases">
        <title>Molecular phylogeny of cliff fern family Woodsiaceae with morphological implications.</title>
        <authorList>
            <person name="Shao Y.-Z."/>
            <person name="Wei R."/>
            <person name="Zhang X.-C."/>
        </authorList>
    </citation>
    <scope>NUCLEOTIDE SEQUENCE</scope>
</reference>
<feature type="region of interest" description="Disordered" evidence="1">
    <location>
        <begin position="1042"/>
        <end position="1318"/>
    </location>
</feature>
<organism evidence="2">
    <name type="scientific">Chromera velia CCMP2878</name>
    <dbReference type="NCBI Taxonomy" id="1169474"/>
    <lineage>
        <taxon>Eukaryota</taxon>
        <taxon>Sar</taxon>
        <taxon>Alveolata</taxon>
        <taxon>Colpodellida</taxon>
        <taxon>Chromeraceae</taxon>
        <taxon>Chromera</taxon>
    </lineage>
</organism>
<feature type="compositionally biased region" description="Basic and acidic residues" evidence="1">
    <location>
        <begin position="1815"/>
        <end position="1831"/>
    </location>
</feature>
<feature type="region of interest" description="Disordered" evidence="1">
    <location>
        <begin position="1815"/>
        <end position="1869"/>
    </location>
</feature>
<feature type="compositionally biased region" description="Gly residues" evidence="1">
    <location>
        <begin position="1468"/>
        <end position="1478"/>
    </location>
</feature>
<feature type="compositionally biased region" description="Acidic residues" evidence="1">
    <location>
        <begin position="902"/>
        <end position="914"/>
    </location>
</feature>
<feature type="compositionally biased region" description="Basic and acidic residues" evidence="1">
    <location>
        <begin position="438"/>
        <end position="450"/>
    </location>
</feature>
<feature type="region of interest" description="Disordered" evidence="1">
    <location>
        <begin position="417"/>
        <end position="465"/>
    </location>
</feature>
<feature type="compositionally biased region" description="Low complexity" evidence="1">
    <location>
        <begin position="1224"/>
        <end position="1237"/>
    </location>
</feature>
<feature type="compositionally biased region" description="Low complexity" evidence="1">
    <location>
        <begin position="1275"/>
        <end position="1290"/>
    </location>
</feature>
<feature type="region of interest" description="Disordered" evidence="1">
    <location>
        <begin position="1"/>
        <end position="20"/>
    </location>
</feature>
<dbReference type="EMBL" id="CDMZ01005862">
    <property type="protein sequence ID" value="CUC10920.1"/>
    <property type="molecule type" value="Genomic_DNA"/>
</dbReference>
<feature type="compositionally biased region" description="Low complexity" evidence="1">
    <location>
        <begin position="162"/>
        <end position="176"/>
    </location>
</feature>
<feature type="compositionally biased region" description="Low complexity" evidence="1">
    <location>
        <begin position="1125"/>
        <end position="1138"/>
    </location>
</feature>
<feature type="compositionally biased region" description="Basic and acidic residues" evidence="1">
    <location>
        <begin position="1385"/>
        <end position="1403"/>
    </location>
</feature>
<feature type="compositionally biased region" description="Gly residues" evidence="1">
    <location>
        <begin position="1431"/>
        <end position="1446"/>
    </location>
</feature>
<feature type="compositionally biased region" description="Basic and acidic residues" evidence="1">
    <location>
        <begin position="1973"/>
        <end position="1983"/>
    </location>
</feature>
<feature type="compositionally biased region" description="Basic and acidic residues" evidence="1">
    <location>
        <begin position="2011"/>
        <end position="2025"/>
    </location>
</feature>
<accession>A0A0K6SBH6</accession>
<evidence type="ECO:0000256" key="1">
    <source>
        <dbReference type="SAM" id="MobiDB-lite"/>
    </source>
</evidence>
<dbReference type="VEuPathDB" id="CryptoDB:Cvel_13435"/>
<feature type="region of interest" description="Disordered" evidence="1">
    <location>
        <begin position="1459"/>
        <end position="1478"/>
    </location>
</feature>
<gene>
    <name evidence="2" type="ORF">Cvel_13435.t2</name>
</gene>
<feature type="region of interest" description="Disordered" evidence="1">
    <location>
        <begin position="1571"/>
        <end position="1592"/>
    </location>
</feature>
<feature type="region of interest" description="Disordered" evidence="1">
    <location>
        <begin position="157"/>
        <end position="183"/>
    </location>
</feature>
<feature type="region of interest" description="Disordered" evidence="1">
    <location>
        <begin position="200"/>
        <end position="231"/>
    </location>
</feature>
<proteinExistence type="predicted"/>
<feature type="region of interest" description="Disordered" evidence="1">
    <location>
        <begin position="1383"/>
        <end position="1453"/>
    </location>
</feature>
<feature type="compositionally biased region" description="Low complexity" evidence="1">
    <location>
        <begin position="1045"/>
        <end position="1094"/>
    </location>
</feature>